<dbReference type="Proteomes" id="UP001321453">
    <property type="component" value="Unassembled WGS sequence"/>
</dbReference>
<evidence type="ECO:0000313" key="2">
    <source>
        <dbReference type="Proteomes" id="UP001321453"/>
    </source>
</evidence>
<evidence type="ECO:0008006" key="3">
    <source>
        <dbReference type="Google" id="ProtNLM"/>
    </source>
</evidence>
<protein>
    <recommendedName>
        <fullName evidence="3">Cupin domain-containing protein</fullName>
    </recommendedName>
</protein>
<organism evidence="1 2">
    <name type="scientific">Cellulomonas edaphi</name>
    <dbReference type="NCBI Taxonomy" id="3053468"/>
    <lineage>
        <taxon>Bacteria</taxon>
        <taxon>Bacillati</taxon>
        <taxon>Actinomycetota</taxon>
        <taxon>Actinomycetes</taxon>
        <taxon>Micrococcales</taxon>
        <taxon>Cellulomonadaceae</taxon>
        <taxon>Cellulomonas</taxon>
    </lineage>
</organism>
<dbReference type="RefSeq" id="WP_289445241.1">
    <property type="nucleotide sequence ID" value="NZ_JAUCGR010000001.1"/>
</dbReference>
<proteinExistence type="predicted"/>
<dbReference type="EMBL" id="JAUCGR010000001">
    <property type="protein sequence ID" value="MDM7830350.1"/>
    <property type="molecule type" value="Genomic_DNA"/>
</dbReference>
<accession>A0ABT7S411</accession>
<reference evidence="1 2" key="1">
    <citation type="submission" date="2023-06" db="EMBL/GenBank/DDBJ databases">
        <title>Cellulomonas sp. MW9 Whole genome sequence.</title>
        <authorList>
            <person name="Park S."/>
        </authorList>
    </citation>
    <scope>NUCLEOTIDE SEQUENCE [LARGE SCALE GENOMIC DNA]</scope>
    <source>
        <strain evidence="1 2">MW9</strain>
    </source>
</reference>
<sequence length="117" mass="12326">MHISVMPSYPVEHFGSDGVQMDALPPAVDGASTQVHVARVAAGGTIGRHPAVRSQAFALVNGRARVEAPDGVREIGPGALVVWSPGEEHQTWALTEVVAVIAETDGTFDLYHHPAEP</sequence>
<comment type="caution">
    <text evidence="1">The sequence shown here is derived from an EMBL/GenBank/DDBJ whole genome shotgun (WGS) entry which is preliminary data.</text>
</comment>
<dbReference type="SUPFAM" id="SSF51182">
    <property type="entry name" value="RmlC-like cupins"/>
    <property type="match status" value="1"/>
</dbReference>
<dbReference type="InterPro" id="IPR011051">
    <property type="entry name" value="RmlC_Cupin_sf"/>
</dbReference>
<dbReference type="Gene3D" id="2.60.120.10">
    <property type="entry name" value="Jelly Rolls"/>
    <property type="match status" value="1"/>
</dbReference>
<dbReference type="InterPro" id="IPR014710">
    <property type="entry name" value="RmlC-like_jellyroll"/>
</dbReference>
<keyword evidence="2" id="KW-1185">Reference proteome</keyword>
<name>A0ABT7S411_9CELL</name>
<gene>
    <name evidence="1" type="ORF">QRT05_03315</name>
</gene>
<evidence type="ECO:0000313" key="1">
    <source>
        <dbReference type="EMBL" id="MDM7830350.1"/>
    </source>
</evidence>